<name>A0ABW7AB60_9ACTN</name>
<reference evidence="4 5" key="1">
    <citation type="submission" date="2024-10" db="EMBL/GenBank/DDBJ databases">
        <authorList>
            <person name="Topkara A.R."/>
            <person name="Saygin H."/>
        </authorList>
    </citation>
    <scope>NUCLEOTIDE SEQUENCE [LARGE SCALE GENOMIC DNA]</scope>
    <source>
        <strain evidence="4 5">M3C6</strain>
    </source>
</reference>
<dbReference type="InterPro" id="IPR051257">
    <property type="entry name" value="Diverse_CBS-Domain"/>
</dbReference>
<evidence type="ECO:0000313" key="5">
    <source>
        <dbReference type="Proteomes" id="UP001603978"/>
    </source>
</evidence>
<accession>A0ABW7AB60</accession>
<dbReference type="SMART" id="SM00116">
    <property type="entry name" value="CBS"/>
    <property type="match status" value="2"/>
</dbReference>
<dbReference type="Pfam" id="PF00571">
    <property type="entry name" value="CBS"/>
    <property type="match status" value="2"/>
</dbReference>
<feature type="domain" description="CBS" evidence="3">
    <location>
        <begin position="66"/>
        <end position="122"/>
    </location>
</feature>
<sequence>MHQGAECIGEHENLRTAAQMMRDLSVGSLPICGDDDRLKGIITDRDIVIKCCAEGKDLDRTIAGELARGLVWCEAGSSVEEALEKMEQHQIKRLPVIEKHRIVGMVSEADLAKELPDNKLAEFVHRLYAPA</sequence>
<gene>
    <name evidence="4" type="ORF">ACFLIM_13895</name>
</gene>
<dbReference type="PANTHER" id="PTHR43080">
    <property type="entry name" value="CBS DOMAIN-CONTAINING PROTEIN CBSX3, MITOCHONDRIAL"/>
    <property type="match status" value="1"/>
</dbReference>
<comment type="caution">
    <text evidence="4">The sequence shown here is derived from an EMBL/GenBank/DDBJ whole genome shotgun (WGS) entry which is preliminary data.</text>
</comment>
<evidence type="ECO:0000256" key="1">
    <source>
        <dbReference type="ARBA" id="ARBA00023122"/>
    </source>
</evidence>
<keyword evidence="5" id="KW-1185">Reference proteome</keyword>
<dbReference type="InterPro" id="IPR000644">
    <property type="entry name" value="CBS_dom"/>
</dbReference>
<protein>
    <submittedName>
        <fullName evidence="4">CBS domain-containing protein</fullName>
    </submittedName>
</protein>
<organism evidence="4 5">
    <name type="scientific">Nonomuraea marmarensis</name>
    <dbReference type="NCBI Taxonomy" id="3351344"/>
    <lineage>
        <taxon>Bacteria</taxon>
        <taxon>Bacillati</taxon>
        <taxon>Actinomycetota</taxon>
        <taxon>Actinomycetes</taxon>
        <taxon>Streptosporangiales</taxon>
        <taxon>Streptosporangiaceae</taxon>
        <taxon>Nonomuraea</taxon>
    </lineage>
</organism>
<evidence type="ECO:0000256" key="2">
    <source>
        <dbReference type="PROSITE-ProRule" id="PRU00703"/>
    </source>
</evidence>
<dbReference type="EMBL" id="JBICRM010000007">
    <property type="protein sequence ID" value="MFG1704278.1"/>
    <property type="molecule type" value="Genomic_DNA"/>
</dbReference>
<evidence type="ECO:0000259" key="3">
    <source>
        <dbReference type="PROSITE" id="PS51371"/>
    </source>
</evidence>
<keyword evidence="1 2" id="KW-0129">CBS domain</keyword>
<dbReference type="PROSITE" id="PS51371">
    <property type="entry name" value="CBS"/>
    <property type="match status" value="2"/>
</dbReference>
<dbReference type="Proteomes" id="UP001603978">
    <property type="component" value="Unassembled WGS sequence"/>
</dbReference>
<dbReference type="Gene3D" id="3.10.580.10">
    <property type="entry name" value="CBS-domain"/>
    <property type="match status" value="1"/>
</dbReference>
<evidence type="ECO:0000313" key="4">
    <source>
        <dbReference type="EMBL" id="MFG1704278.1"/>
    </source>
</evidence>
<dbReference type="CDD" id="cd04622">
    <property type="entry name" value="CBS_pair_HRP1_like"/>
    <property type="match status" value="1"/>
</dbReference>
<dbReference type="InterPro" id="IPR046342">
    <property type="entry name" value="CBS_dom_sf"/>
</dbReference>
<dbReference type="SUPFAM" id="SSF54631">
    <property type="entry name" value="CBS-domain pair"/>
    <property type="match status" value="1"/>
</dbReference>
<dbReference type="PANTHER" id="PTHR43080:SF2">
    <property type="entry name" value="CBS DOMAIN-CONTAINING PROTEIN"/>
    <property type="match status" value="1"/>
</dbReference>
<feature type="domain" description="CBS" evidence="3">
    <location>
        <begin position="1"/>
        <end position="58"/>
    </location>
</feature>
<dbReference type="RefSeq" id="WP_393165510.1">
    <property type="nucleotide sequence ID" value="NZ_JBICRM010000007.1"/>
</dbReference>
<proteinExistence type="predicted"/>